<feature type="compositionally biased region" description="Low complexity" evidence="1">
    <location>
        <begin position="435"/>
        <end position="454"/>
    </location>
</feature>
<feature type="compositionally biased region" description="Low complexity" evidence="1">
    <location>
        <begin position="357"/>
        <end position="371"/>
    </location>
</feature>
<feature type="compositionally biased region" description="Basic and acidic residues" evidence="1">
    <location>
        <begin position="510"/>
        <end position="519"/>
    </location>
</feature>
<organism evidence="2 3">
    <name type="scientific">Phaeovulum vinaykumarii</name>
    <dbReference type="NCBI Taxonomy" id="407234"/>
    <lineage>
        <taxon>Bacteria</taxon>
        <taxon>Pseudomonadati</taxon>
        <taxon>Pseudomonadota</taxon>
        <taxon>Alphaproteobacteria</taxon>
        <taxon>Rhodobacterales</taxon>
        <taxon>Paracoccaceae</taxon>
        <taxon>Phaeovulum</taxon>
    </lineage>
</organism>
<dbReference type="STRING" id="407234.SAMN05421795_101185"/>
<feature type="compositionally biased region" description="Low complexity" evidence="1">
    <location>
        <begin position="54"/>
        <end position="68"/>
    </location>
</feature>
<dbReference type="Proteomes" id="UP000186098">
    <property type="component" value="Unassembled WGS sequence"/>
</dbReference>
<feature type="region of interest" description="Disordered" evidence="1">
    <location>
        <begin position="421"/>
        <end position="532"/>
    </location>
</feature>
<dbReference type="EMBL" id="FTOM01000001">
    <property type="protein sequence ID" value="SIS50801.1"/>
    <property type="molecule type" value="Genomic_DNA"/>
</dbReference>
<dbReference type="OrthoDB" id="7875768at2"/>
<protein>
    <submittedName>
        <fullName evidence="2">Uncharacterized protein</fullName>
    </submittedName>
</protein>
<feature type="region of interest" description="Disordered" evidence="1">
    <location>
        <begin position="31"/>
        <end position="162"/>
    </location>
</feature>
<evidence type="ECO:0000313" key="2">
    <source>
        <dbReference type="EMBL" id="SIS50801.1"/>
    </source>
</evidence>
<sequence>MSEPRTTTDTNAEIEDVLSSIRRLISQERAPAVTPVAEAAAPAAPSHVPPPAGAMPGDGAAGRDAMAPDPAPQSVFAPRNARPAPPEEAPHLLEDPLPPAGEPSFADDAPDVATDLEEDRLVLTPALRVEDTAAEEAAPQMAPEVGPELADDPAPATPDGLDAPVDEAVEAFLADAAPEAMLPDTSCLDAELDQLEDKIAAMEAAVTLSGQDFEPEDGGAPLAGDGPDVPQWSDDAEDFLVSLGARREGGARPAFGPAAAPEEAPEAPMAEMVEPEETPAAVPESLMAHRAAPPEAEMRPEMEAEVEREAEAGPLVLSADATPEGAEAAPLPDPDMPADQSFAADLAGAPEFDADIPDAAGLDADLGASDPVDPGAAFVDSPAEPAAELGADPGASFAASAPEMAEEVAVPAPVAAAEFAADPAPAMAPDDRTPADMTPAEMAPDAVAADAPAVEWEDDTLHYDAPPADNPDAGRPPPAAAPADAGGAPRRLHLDDARQQEAAPVARRRSSYEEMRAEDPDPAEEGIFAESDPLLDEEALRILVSDIIREELQGTLGERITRNVRKLVRREIQRALAGHTLE</sequence>
<feature type="compositionally biased region" description="Low complexity" evidence="1">
    <location>
        <begin position="135"/>
        <end position="144"/>
    </location>
</feature>
<keyword evidence="3" id="KW-1185">Reference proteome</keyword>
<evidence type="ECO:0000256" key="1">
    <source>
        <dbReference type="SAM" id="MobiDB-lite"/>
    </source>
</evidence>
<feature type="region of interest" description="Disordered" evidence="1">
    <location>
        <begin position="211"/>
        <end position="234"/>
    </location>
</feature>
<proteinExistence type="predicted"/>
<name>A0A1N7JNG5_9RHOB</name>
<dbReference type="AlphaFoldDB" id="A0A1N7JNG5"/>
<reference evidence="3" key="1">
    <citation type="submission" date="2017-01" db="EMBL/GenBank/DDBJ databases">
        <authorList>
            <person name="Varghese N."/>
            <person name="Submissions S."/>
        </authorList>
    </citation>
    <scope>NUCLEOTIDE SEQUENCE [LARGE SCALE GENOMIC DNA]</scope>
    <source>
        <strain evidence="3">DSM 18714</strain>
    </source>
</reference>
<feature type="compositionally biased region" description="Basic and acidic residues" evidence="1">
    <location>
        <begin position="296"/>
        <end position="311"/>
    </location>
</feature>
<gene>
    <name evidence="2" type="ORF">SAMN05421795_101185</name>
</gene>
<feature type="region of interest" description="Disordered" evidence="1">
    <location>
        <begin position="248"/>
        <end position="402"/>
    </location>
</feature>
<feature type="compositionally biased region" description="Low complexity" evidence="1">
    <location>
        <begin position="31"/>
        <end position="46"/>
    </location>
</feature>
<dbReference type="RefSeq" id="WP_097176944.1">
    <property type="nucleotide sequence ID" value="NZ_FTOM01000001.1"/>
</dbReference>
<accession>A0A1N7JNG5</accession>
<feature type="compositionally biased region" description="Acidic residues" evidence="1">
    <location>
        <begin position="108"/>
        <end position="118"/>
    </location>
</feature>
<evidence type="ECO:0000313" key="3">
    <source>
        <dbReference type="Proteomes" id="UP000186098"/>
    </source>
</evidence>
<feature type="compositionally biased region" description="Low complexity" evidence="1">
    <location>
        <begin position="251"/>
        <end position="295"/>
    </location>
</feature>
<feature type="compositionally biased region" description="Low complexity" evidence="1">
    <location>
        <begin position="218"/>
        <end position="230"/>
    </location>
</feature>